<reference evidence="2 3" key="1">
    <citation type="submission" date="2019-06" db="EMBL/GenBank/DDBJ databases">
        <title>Sequencing the genomes of 1000 actinobacteria strains.</title>
        <authorList>
            <person name="Klenk H.-P."/>
        </authorList>
    </citation>
    <scope>NUCLEOTIDE SEQUENCE [LARGE SCALE GENOMIC DNA]</scope>
    <source>
        <strain evidence="2 3">DSM 24083</strain>
    </source>
</reference>
<dbReference type="Gene3D" id="3.40.50.300">
    <property type="entry name" value="P-loop containing nucleotide triphosphate hydrolases"/>
    <property type="match status" value="1"/>
</dbReference>
<dbReference type="RefSeq" id="WP_170200483.1">
    <property type="nucleotide sequence ID" value="NZ_BAABAN010000003.1"/>
</dbReference>
<accession>A0A542ZXV4</accession>
<feature type="domain" description="CobQ/CobB/MinD/ParA nucleotide binding" evidence="1">
    <location>
        <begin position="5"/>
        <end position="168"/>
    </location>
</feature>
<dbReference type="InterPro" id="IPR027417">
    <property type="entry name" value="P-loop_NTPase"/>
</dbReference>
<dbReference type="Pfam" id="PF01656">
    <property type="entry name" value="CbiA"/>
    <property type="match status" value="1"/>
</dbReference>
<dbReference type="PANTHER" id="PTHR13696:SF96">
    <property type="entry name" value="COBQ_COBB_MIND_PARA NUCLEOTIDE BINDING DOMAIN-CONTAINING PROTEIN"/>
    <property type="match status" value="1"/>
</dbReference>
<gene>
    <name evidence="2" type="ORF">FB556_2705</name>
</gene>
<name>A0A542ZXV4_9MICC</name>
<evidence type="ECO:0000313" key="2">
    <source>
        <dbReference type="EMBL" id="TQL65188.1"/>
    </source>
</evidence>
<dbReference type="EMBL" id="VFOU01000006">
    <property type="protein sequence ID" value="TQL65188.1"/>
    <property type="molecule type" value="Genomic_DNA"/>
</dbReference>
<dbReference type="PIRSF" id="PIRSF009320">
    <property type="entry name" value="Nuc_binding_HP_1000"/>
    <property type="match status" value="1"/>
</dbReference>
<evidence type="ECO:0000259" key="1">
    <source>
        <dbReference type="Pfam" id="PF01656"/>
    </source>
</evidence>
<sequence>MTKTIVFVNAKGGTGKTTSTICIATALAGMREVAVWDADPQGSATDWAEQAADAGQPLPFNVEIPNEVRMKHGPRHTTADYVLIDTPPGHPKVIDEAIAAADFVILPSSPAVIDLDRMLATAASIPAGVPHAALITRANKQTVAYKTAVTFLRDNSVIPVFSNAIGDRQAIQNSFGSRPDIFYDYSAVTDELLEVME</sequence>
<organism evidence="2 3">
    <name type="scientific">Enteractinococcus coprophilus</name>
    <dbReference type="NCBI Taxonomy" id="1027633"/>
    <lineage>
        <taxon>Bacteria</taxon>
        <taxon>Bacillati</taxon>
        <taxon>Actinomycetota</taxon>
        <taxon>Actinomycetes</taxon>
        <taxon>Micrococcales</taxon>
        <taxon>Micrococcaceae</taxon>
    </lineage>
</organism>
<comment type="caution">
    <text evidence="2">The sequence shown here is derived from an EMBL/GenBank/DDBJ whole genome shotgun (WGS) entry which is preliminary data.</text>
</comment>
<dbReference type="CDD" id="cd02042">
    <property type="entry name" value="ParAB_family"/>
    <property type="match status" value="1"/>
</dbReference>
<proteinExistence type="predicted"/>
<dbReference type="AlphaFoldDB" id="A0A542ZXV4"/>
<protein>
    <submittedName>
        <fullName evidence="2">Chromosome partitioning protein</fullName>
    </submittedName>
</protein>
<dbReference type="InterPro" id="IPR002586">
    <property type="entry name" value="CobQ/CobB/MinD/ParA_Nub-bd_dom"/>
</dbReference>
<dbReference type="PANTHER" id="PTHR13696">
    <property type="entry name" value="P-LOOP CONTAINING NUCLEOSIDE TRIPHOSPHATE HYDROLASE"/>
    <property type="match status" value="1"/>
</dbReference>
<evidence type="ECO:0000313" key="3">
    <source>
        <dbReference type="Proteomes" id="UP000319746"/>
    </source>
</evidence>
<dbReference type="SUPFAM" id="SSF52540">
    <property type="entry name" value="P-loop containing nucleoside triphosphate hydrolases"/>
    <property type="match status" value="1"/>
</dbReference>
<dbReference type="Proteomes" id="UP000319746">
    <property type="component" value="Unassembled WGS sequence"/>
</dbReference>
<keyword evidence="3" id="KW-1185">Reference proteome</keyword>
<dbReference type="InterPro" id="IPR050678">
    <property type="entry name" value="DNA_Partitioning_ATPase"/>
</dbReference>